<dbReference type="EC" id="2.7.13.3" evidence="2"/>
<evidence type="ECO:0000256" key="3">
    <source>
        <dbReference type="ARBA" id="ARBA00022553"/>
    </source>
</evidence>
<dbReference type="Pfam" id="PF02518">
    <property type="entry name" value="HATPase_c"/>
    <property type="match status" value="1"/>
</dbReference>
<dbReference type="AlphaFoldDB" id="A0A6A6WBZ8"/>
<dbReference type="Pfam" id="PF00512">
    <property type="entry name" value="HisKA"/>
    <property type="match status" value="1"/>
</dbReference>
<dbReference type="Gene3D" id="3.30.450.40">
    <property type="match status" value="1"/>
</dbReference>
<keyword evidence="4" id="KW-0808">Transferase</keyword>
<dbReference type="PANTHER" id="PTHR43047">
    <property type="entry name" value="TWO-COMPONENT HISTIDINE PROTEIN KINASE"/>
    <property type="match status" value="1"/>
</dbReference>
<dbReference type="InterPro" id="IPR011006">
    <property type="entry name" value="CheY-like_superfamily"/>
</dbReference>
<evidence type="ECO:0000313" key="10">
    <source>
        <dbReference type="EMBL" id="KAF2760362.1"/>
    </source>
</evidence>
<proteinExistence type="predicted"/>
<protein>
    <recommendedName>
        <fullName evidence="2">histidine kinase</fullName>
        <ecNumber evidence="2">2.7.13.3</ecNumber>
    </recommendedName>
</protein>
<evidence type="ECO:0000256" key="6">
    <source>
        <dbReference type="PROSITE-ProRule" id="PRU00169"/>
    </source>
</evidence>
<name>A0A6A6WBZ8_9PEZI</name>
<dbReference type="PROSITE" id="PS50110">
    <property type="entry name" value="RESPONSE_REGULATORY"/>
    <property type="match status" value="1"/>
</dbReference>
<dbReference type="InterPro" id="IPR036097">
    <property type="entry name" value="HisK_dim/P_sf"/>
</dbReference>
<evidence type="ECO:0000256" key="5">
    <source>
        <dbReference type="ARBA" id="ARBA00022777"/>
    </source>
</evidence>
<dbReference type="SMART" id="SM00448">
    <property type="entry name" value="REC"/>
    <property type="match status" value="1"/>
</dbReference>
<gene>
    <name evidence="10" type="ORF">EJ05DRAFT_462420</name>
</gene>
<dbReference type="InterPro" id="IPR003594">
    <property type="entry name" value="HATPase_dom"/>
</dbReference>
<dbReference type="InterPro" id="IPR005467">
    <property type="entry name" value="His_kinase_dom"/>
</dbReference>
<dbReference type="RefSeq" id="XP_033602813.1">
    <property type="nucleotide sequence ID" value="XM_033742683.1"/>
</dbReference>
<organism evidence="10 11">
    <name type="scientific">Pseudovirgaria hyperparasitica</name>
    <dbReference type="NCBI Taxonomy" id="470096"/>
    <lineage>
        <taxon>Eukaryota</taxon>
        <taxon>Fungi</taxon>
        <taxon>Dikarya</taxon>
        <taxon>Ascomycota</taxon>
        <taxon>Pezizomycotina</taxon>
        <taxon>Dothideomycetes</taxon>
        <taxon>Dothideomycetes incertae sedis</taxon>
        <taxon>Acrospermales</taxon>
        <taxon>Acrospermaceae</taxon>
        <taxon>Pseudovirgaria</taxon>
    </lineage>
</organism>
<dbReference type="GO" id="GO:0009927">
    <property type="term" value="F:histidine phosphotransfer kinase activity"/>
    <property type="evidence" value="ECO:0007669"/>
    <property type="project" value="TreeGrafter"/>
</dbReference>
<dbReference type="SUPFAM" id="SSF55874">
    <property type="entry name" value="ATPase domain of HSP90 chaperone/DNA topoisomerase II/histidine kinase"/>
    <property type="match status" value="1"/>
</dbReference>
<evidence type="ECO:0000259" key="9">
    <source>
        <dbReference type="PROSITE" id="PS50110"/>
    </source>
</evidence>
<reference evidence="10" key="1">
    <citation type="journal article" date="2020" name="Stud. Mycol.">
        <title>101 Dothideomycetes genomes: a test case for predicting lifestyles and emergence of pathogens.</title>
        <authorList>
            <person name="Haridas S."/>
            <person name="Albert R."/>
            <person name="Binder M."/>
            <person name="Bloem J."/>
            <person name="Labutti K."/>
            <person name="Salamov A."/>
            <person name="Andreopoulos B."/>
            <person name="Baker S."/>
            <person name="Barry K."/>
            <person name="Bills G."/>
            <person name="Bluhm B."/>
            <person name="Cannon C."/>
            <person name="Castanera R."/>
            <person name="Culley D."/>
            <person name="Daum C."/>
            <person name="Ezra D."/>
            <person name="Gonzalez J."/>
            <person name="Henrissat B."/>
            <person name="Kuo A."/>
            <person name="Liang C."/>
            <person name="Lipzen A."/>
            <person name="Lutzoni F."/>
            <person name="Magnuson J."/>
            <person name="Mondo S."/>
            <person name="Nolan M."/>
            <person name="Ohm R."/>
            <person name="Pangilinan J."/>
            <person name="Park H.-J."/>
            <person name="Ramirez L."/>
            <person name="Alfaro M."/>
            <person name="Sun H."/>
            <person name="Tritt A."/>
            <person name="Yoshinaga Y."/>
            <person name="Zwiers L.-H."/>
            <person name="Turgeon B."/>
            <person name="Goodwin S."/>
            <person name="Spatafora J."/>
            <person name="Crous P."/>
            <person name="Grigoriev I."/>
        </authorList>
    </citation>
    <scope>NUCLEOTIDE SEQUENCE</scope>
    <source>
        <strain evidence="10">CBS 121739</strain>
    </source>
</reference>
<dbReference type="EMBL" id="ML996568">
    <property type="protein sequence ID" value="KAF2760362.1"/>
    <property type="molecule type" value="Genomic_DNA"/>
</dbReference>
<accession>A0A6A6WBZ8</accession>
<dbReference type="OrthoDB" id="21225at2759"/>
<dbReference type="PRINTS" id="PR00344">
    <property type="entry name" value="BCTRLSENSOR"/>
</dbReference>
<dbReference type="InterPro" id="IPR036890">
    <property type="entry name" value="HATPase_C_sf"/>
</dbReference>
<dbReference type="CDD" id="cd00082">
    <property type="entry name" value="HisKA"/>
    <property type="match status" value="1"/>
</dbReference>
<dbReference type="Gene3D" id="3.40.50.2300">
    <property type="match status" value="1"/>
</dbReference>
<dbReference type="PANTHER" id="PTHR43047:SF72">
    <property type="entry name" value="OSMOSENSING HISTIDINE PROTEIN KINASE SLN1"/>
    <property type="match status" value="1"/>
</dbReference>
<dbReference type="InterPro" id="IPR004358">
    <property type="entry name" value="Sig_transdc_His_kin-like_C"/>
</dbReference>
<feature type="modified residue" description="4-aspartylphosphate" evidence="6">
    <location>
        <position position="920"/>
    </location>
</feature>
<dbReference type="GeneID" id="54483737"/>
<dbReference type="InterPro" id="IPR001789">
    <property type="entry name" value="Sig_transdc_resp-reg_receiver"/>
</dbReference>
<dbReference type="PROSITE" id="PS50109">
    <property type="entry name" value="HIS_KIN"/>
    <property type="match status" value="1"/>
</dbReference>
<evidence type="ECO:0000313" key="11">
    <source>
        <dbReference type="Proteomes" id="UP000799437"/>
    </source>
</evidence>
<keyword evidence="3 6" id="KW-0597">Phosphoprotein</keyword>
<dbReference type="SUPFAM" id="SSF55781">
    <property type="entry name" value="GAF domain-like"/>
    <property type="match status" value="1"/>
</dbReference>
<dbReference type="Gene3D" id="1.10.287.130">
    <property type="match status" value="1"/>
</dbReference>
<dbReference type="Proteomes" id="UP000799437">
    <property type="component" value="Unassembled WGS sequence"/>
</dbReference>
<dbReference type="SUPFAM" id="SSF52172">
    <property type="entry name" value="CheY-like"/>
    <property type="match status" value="1"/>
</dbReference>
<sequence>MVTEVEPTRLAPRVQFVPSAETRLPLPRQDSPPQRPADVGPILDPDNYNLPLDSWTEDYHFKYYPEKEHKNAPSPEPQSPPEFKDAYLSPVLARNERLRLTILWYYTRGLEGDKDLLLRIQEKVRLVREIIGWEFALTGLLDNDVYTRIAAVGLPLAILPRRESTCAHTINQDGLFMLTNMDEDWRFQKSPHVQIGGLRSYAGCALKIETEFGEKVALGSLCVASNTPQAPLSPTKQAALDSFADMITAELVHAAKLRRQRDRHHMSDLIARLEGKLFLNCDAETLVLDTLREKYPHAVVSLQQSGSDQVALSGRDAIPYTDVVDGVYEDTEYLESIIATSNHTSLSSQRTVRAIVRKCQQFQTPTYMIVASNDVQFVFDDVDSGFVERCALAFSTYRQEQDLNKALKAKDIFLRGITHQLRTPIHGVLGSVELLAEELKARKLLSDQIEQLQAPLQEFDASPFIRTIKSSGRDLMTIVDSMLKLNRWDDVSHKPTVVSLSELREMEVAILSDIAQTFQEEAMTGKCVFYLNQLQQQCATLTIDLVLLKDCLQHLVMNAIQNTQSGLINVTISSSPDCQSLIVDVEDTGCGIPQQDHTRIFEPYEKIDPHSKGIGLGLTLASKLANLMDGTVSLVQSTVGKGSHFRMHFRNPRFAPEVNQNTPLIRTLRHLPSVYSLHSSSGVVSQLSDHFAQYLRSRGLEHSTKSNDSLAIIDYTEDADSFESIVKSLDPMQVAVCLVPSGRRYEHLERIPDARRVVILRGPYTSNQLDCTLSNVDSLLAPPLETQNETVVEGQTDTQRVVITTPSSVVCLQEEHKPPPAQHINSPNAITEVTIQATINIRSTPPSFSPPLSPRETAEAPFALLVDDNSVNLQIISMYCKKRKIPYVTAINGEKAVAAFSNPRLPSPYQHRRVNLILMDLQMPVKDGIDATREIRALEKQLGLPRSVVLMVTGQDSPVDRVRSAEAGADGFFVKPVAMKALDQGIKGHFPEFGGAGV</sequence>
<keyword evidence="5 10" id="KW-0418">Kinase</keyword>
<evidence type="ECO:0000256" key="1">
    <source>
        <dbReference type="ARBA" id="ARBA00000085"/>
    </source>
</evidence>
<dbReference type="Gene3D" id="3.30.565.10">
    <property type="entry name" value="Histidine kinase-like ATPase, C-terminal domain"/>
    <property type="match status" value="1"/>
</dbReference>
<feature type="region of interest" description="Disordered" evidence="7">
    <location>
        <begin position="1"/>
        <end position="45"/>
    </location>
</feature>
<comment type="catalytic activity">
    <reaction evidence="1">
        <text>ATP + protein L-histidine = ADP + protein N-phospho-L-histidine.</text>
        <dbReference type="EC" id="2.7.13.3"/>
    </reaction>
</comment>
<evidence type="ECO:0000256" key="4">
    <source>
        <dbReference type="ARBA" id="ARBA00022679"/>
    </source>
</evidence>
<evidence type="ECO:0000256" key="7">
    <source>
        <dbReference type="SAM" id="MobiDB-lite"/>
    </source>
</evidence>
<keyword evidence="11" id="KW-1185">Reference proteome</keyword>
<dbReference type="Pfam" id="PF00072">
    <property type="entry name" value="Response_reg"/>
    <property type="match status" value="1"/>
</dbReference>
<feature type="domain" description="Response regulatory" evidence="9">
    <location>
        <begin position="862"/>
        <end position="990"/>
    </location>
</feature>
<dbReference type="SMART" id="SM00387">
    <property type="entry name" value="HATPase_c"/>
    <property type="match status" value="1"/>
</dbReference>
<feature type="domain" description="Histidine kinase" evidence="8">
    <location>
        <begin position="416"/>
        <end position="653"/>
    </location>
</feature>
<evidence type="ECO:0000256" key="2">
    <source>
        <dbReference type="ARBA" id="ARBA00012438"/>
    </source>
</evidence>
<dbReference type="SMART" id="SM00388">
    <property type="entry name" value="HisKA"/>
    <property type="match status" value="1"/>
</dbReference>
<dbReference type="InterPro" id="IPR003661">
    <property type="entry name" value="HisK_dim/P_dom"/>
</dbReference>
<evidence type="ECO:0000259" key="8">
    <source>
        <dbReference type="PROSITE" id="PS50109"/>
    </source>
</evidence>
<dbReference type="SUPFAM" id="SSF47384">
    <property type="entry name" value="Homodimeric domain of signal transducing histidine kinase"/>
    <property type="match status" value="1"/>
</dbReference>
<dbReference type="InterPro" id="IPR029016">
    <property type="entry name" value="GAF-like_dom_sf"/>
</dbReference>
<dbReference type="GO" id="GO:0005886">
    <property type="term" value="C:plasma membrane"/>
    <property type="evidence" value="ECO:0007669"/>
    <property type="project" value="TreeGrafter"/>
</dbReference>
<dbReference type="GO" id="GO:0000155">
    <property type="term" value="F:phosphorelay sensor kinase activity"/>
    <property type="evidence" value="ECO:0007669"/>
    <property type="project" value="InterPro"/>
</dbReference>
<dbReference type="CDD" id="cd17546">
    <property type="entry name" value="REC_hyHK_CKI1_RcsC-like"/>
    <property type="match status" value="1"/>
</dbReference>